<evidence type="ECO:0008006" key="4">
    <source>
        <dbReference type="Google" id="ProtNLM"/>
    </source>
</evidence>
<dbReference type="RefSeq" id="WP_069663464.1">
    <property type="nucleotide sequence ID" value="NZ_JBHUJJ010000002.1"/>
</dbReference>
<dbReference type="Pfam" id="PF03960">
    <property type="entry name" value="ArsC"/>
    <property type="match status" value="1"/>
</dbReference>
<dbReference type="InterPro" id="IPR006660">
    <property type="entry name" value="Arsenate_reductase-like"/>
</dbReference>
<gene>
    <name evidence="2" type="ORF">BCR25_18855</name>
</gene>
<comment type="caution">
    <text evidence="2">The sequence shown here is derived from an EMBL/GenBank/DDBJ whole genome shotgun (WGS) entry which is preliminary data.</text>
</comment>
<dbReference type="PROSITE" id="PS51353">
    <property type="entry name" value="ARSC"/>
    <property type="match status" value="1"/>
</dbReference>
<evidence type="ECO:0000313" key="3">
    <source>
        <dbReference type="Proteomes" id="UP000095094"/>
    </source>
</evidence>
<dbReference type="InterPro" id="IPR036249">
    <property type="entry name" value="Thioredoxin-like_sf"/>
</dbReference>
<dbReference type="Gene3D" id="3.40.30.10">
    <property type="entry name" value="Glutaredoxin"/>
    <property type="match status" value="1"/>
</dbReference>
<dbReference type="PANTHER" id="PTHR30041:SF7">
    <property type="entry name" value="GLOBAL TRANSCRIPTIONAL REGULATOR SPX"/>
    <property type="match status" value="1"/>
</dbReference>
<sequence>MLTIYYGKSCSSNRHAKKWLLNEGIPFREKDFRFNPMTEQDILFLLKLSYNGVEDIISTRSTLYKENIDLLNSLKLSELVRFITLHPALLRSPILFDHKQFITGFNEERARCFIPRHRRKVGMNDFLFTLESDYLTKQANKQTNK</sequence>
<organism evidence="2 3">
    <name type="scientific">Enterococcus termitis</name>
    <dbReference type="NCBI Taxonomy" id="332950"/>
    <lineage>
        <taxon>Bacteria</taxon>
        <taxon>Bacillati</taxon>
        <taxon>Bacillota</taxon>
        <taxon>Bacilli</taxon>
        <taxon>Lactobacillales</taxon>
        <taxon>Enterococcaceae</taxon>
        <taxon>Enterococcus</taxon>
    </lineage>
</organism>
<dbReference type="PANTHER" id="PTHR30041">
    <property type="entry name" value="ARSENATE REDUCTASE"/>
    <property type="match status" value="1"/>
</dbReference>
<name>A0A1E5GR78_9ENTE</name>
<dbReference type="Proteomes" id="UP000095094">
    <property type="component" value="Unassembled WGS sequence"/>
</dbReference>
<evidence type="ECO:0000256" key="1">
    <source>
        <dbReference type="PROSITE-ProRule" id="PRU01282"/>
    </source>
</evidence>
<accession>A0A1E5GR78</accession>
<dbReference type="AlphaFoldDB" id="A0A1E5GR78"/>
<comment type="similarity">
    <text evidence="1">Belongs to the ArsC family.</text>
</comment>
<dbReference type="OrthoDB" id="9794155at2"/>
<reference evidence="3" key="1">
    <citation type="submission" date="2016-09" db="EMBL/GenBank/DDBJ databases">
        <authorList>
            <person name="Gulvik C.A."/>
        </authorList>
    </citation>
    <scope>NUCLEOTIDE SEQUENCE [LARGE SCALE GENOMIC DNA]</scope>
    <source>
        <strain evidence="3">LMG 8895</strain>
    </source>
</reference>
<dbReference type="EMBL" id="MIJY01000016">
    <property type="protein sequence ID" value="OEG15075.1"/>
    <property type="molecule type" value="Genomic_DNA"/>
</dbReference>
<protein>
    <recommendedName>
        <fullName evidence="4">Transcriptional regulator Spx</fullName>
    </recommendedName>
</protein>
<dbReference type="CDD" id="cd03032">
    <property type="entry name" value="ArsC_Spx"/>
    <property type="match status" value="1"/>
</dbReference>
<proteinExistence type="inferred from homology"/>
<keyword evidence="3" id="KW-1185">Reference proteome</keyword>
<evidence type="ECO:0000313" key="2">
    <source>
        <dbReference type="EMBL" id="OEG15075.1"/>
    </source>
</evidence>
<dbReference type="SUPFAM" id="SSF52833">
    <property type="entry name" value="Thioredoxin-like"/>
    <property type="match status" value="1"/>
</dbReference>